<dbReference type="GeneID" id="8823403"/>
<reference evidence="3" key="4">
    <citation type="submission" date="2016-09" db="EMBL/GenBank/DDBJ databases">
        <authorList>
            <person name="Pfeiffer F."/>
        </authorList>
    </citation>
    <scope>NUCLEOTIDE SEQUENCE</scope>
    <source>
        <strain evidence="3">ATCC 43099</strain>
    </source>
</reference>
<organism evidence="3 5">
    <name type="scientific">Natrialba magadii (strain ATCC 43099 / DSM 3394 / CCM 3739 / CIP 104546 / IAM 13178 / JCM 8861 / NBRC 102185 / NCIMB 2190 / MS3)</name>
    <name type="common">Natronobacterium magadii</name>
    <dbReference type="NCBI Taxonomy" id="547559"/>
    <lineage>
        <taxon>Archaea</taxon>
        <taxon>Methanobacteriati</taxon>
        <taxon>Methanobacteriota</taxon>
        <taxon>Stenosarchaea group</taxon>
        <taxon>Halobacteria</taxon>
        <taxon>Halobacteriales</taxon>
        <taxon>Natrialbaceae</taxon>
        <taxon>Natrialba</taxon>
    </lineage>
</organism>
<dbReference type="AlphaFoldDB" id="D3SYQ2"/>
<sequence length="187" mass="20764">MSDGSAAERIRERRRNAIDPEAFLLDIDAIEPTDEDEGLQFTPAFTDRVEEHLEKLQTDGVEPTDIGAIFAVSDDNVSKADRSFPAYKTGSTVRSWPSEGAVQLDVAVDKSIREVTDEWNDVPSRQRYRILQSLRSFQEECLFCSGAISISDQTVESCCSNVEVVTVSCTGCERRFLEFTPGSVPGM</sequence>
<dbReference type="EMBL" id="AOHS01000011">
    <property type="protein sequence ID" value="ELY32949.1"/>
    <property type="molecule type" value="Genomic_DNA"/>
</dbReference>
<dbReference type="InterPro" id="IPR058775">
    <property type="entry name" value="DUF8054_M"/>
</dbReference>
<evidence type="ECO:0000313" key="4">
    <source>
        <dbReference type="EMBL" id="ELY32949.1"/>
    </source>
</evidence>
<dbReference type="Proteomes" id="UP000001879">
    <property type="component" value="Chromosome"/>
</dbReference>
<dbReference type="RefSeq" id="WP_004214182.1">
    <property type="nucleotide sequence ID" value="NC_013922.1"/>
</dbReference>
<accession>D3SYQ2</accession>
<dbReference type="Pfam" id="PF26238">
    <property type="entry name" value="DUF8054_M"/>
    <property type="match status" value="1"/>
</dbReference>
<evidence type="ECO:0000313" key="3">
    <source>
        <dbReference type="EMBL" id="ADD04163.1"/>
    </source>
</evidence>
<dbReference type="STRING" id="547559.Nmag_0576"/>
<reference evidence="4 6" key="3">
    <citation type="journal article" date="2014" name="PLoS Genet.">
        <title>Phylogenetically driven sequencing of extremely halophilic archaea reveals strategies for static and dynamic osmo-response.</title>
        <authorList>
            <person name="Becker E.A."/>
            <person name="Seitzer P.M."/>
            <person name="Tritt A."/>
            <person name="Larsen D."/>
            <person name="Krusor M."/>
            <person name="Yao A.I."/>
            <person name="Wu D."/>
            <person name="Madern D."/>
            <person name="Eisen J.A."/>
            <person name="Darling A.E."/>
            <person name="Facciotti M.T."/>
        </authorList>
    </citation>
    <scope>NUCLEOTIDE SEQUENCE [LARGE SCALE GENOMIC DNA]</scope>
    <source>
        <strain evidence="6">ATCC 43099 / DSM 3394 / CCM 3739 / CIP 104546 / IAM 13178 / JCM 8861 / NBRC 102185 / NCIMB 2190 / MS3</strain>
        <strain evidence="4">MS-3</strain>
    </source>
</reference>
<reference evidence="5" key="1">
    <citation type="submission" date="2010-02" db="EMBL/GenBank/DDBJ databases">
        <title>Complete sequence of chromosome of Natrialba magadii ATCC 43099.</title>
        <authorList>
            <consortium name="US DOE Joint Genome Institute"/>
            <person name="Lucas S."/>
            <person name="Copeland A."/>
            <person name="Lapidus A."/>
            <person name="Cheng J.-F."/>
            <person name="Bruce D."/>
            <person name="Goodwin L."/>
            <person name="Pitluck S."/>
            <person name="Davenport K."/>
            <person name="Saunders E."/>
            <person name="Detter J.C."/>
            <person name="Han C."/>
            <person name="Tapia R."/>
            <person name="Land M."/>
            <person name="Hauser L."/>
            <person name="Kyrpides N."/>
            <person name="Mikhailova N."/>
            <person name="De Castro R.E."/>
            <person name="Maupin-Furlow J.A."/>
            <person name="Woyke T."/>
        </authorList>
    </citation>
    <scope>NUCLEOTIDE SEQUENCE [LARGE SCALE GENOMIC DNA]</scope>
    <source>
        <strain evidence="5">ATCC 43099 / DSM 3394 / CCM 3739 / CIP 104546 / IAM 13178 / JCM 8861 / NBRC 102185 / NCIMB 2190 / MS3</strain>
    </source>
</reference>
<feature type="domain" description="DUF8054" evidence="1">
    <location>
        <begin position="139"/>
        <end position="179"/>
    </location>
</feature>
<dbReference type="eggNOG" id="arCOG08109">
    <property type="taxonomic scope" value="Archaea"/>
</dbReference>
<feature type="domain" description="DUF8054" evidence="2">
    <location>
        <begin position="19"/>
        <end position="136"/>
    </location>
</feature>
<dbReference type="KEGG" id="nmg:Nmag_0576"/>
<evidence type="ECO:0000313" key="6">
    <source>
        <dbReference type="Proteomes" id="UP000011543"/>
    </source>
</evidence>
<protein>
    <submittedName>
        <fullName evidence="3">Uncharacterized protein</fullName>
    </submittedName>
</protein>
<name>D3SYQ2_NATMM</name>
<evidence type="ECO:0000259" key="1">
    <source>
        <dbReference type="Pfam" id="PF26237"/>
    </source>
</evidence>
<gene>
    <name evidence="3" type="ordered locus">Nmag_0576</name>
    <name evidence="4" type="ORF">C500_03294</name>
</gene>
<proteinExistence type="predicted"/>
<dbReference type="HOGENOM" id="CLU_1444709_0_0_2"/>
<dbReference type="OrthoDB" id="292134at2157"/>
<dbReference type="InterPro" id="IPR058675">
    <property type="entry name" value="DUF8054_C"/>
</dbReference>
<dbReference type="PaxDb" id="547559-Nmag_0576"/>
<keyword evidence="5" id="KW-1185">Reference proteome</keyword>
<dbReference type="Proteomes" id="UP000011543">
    <property type="component" value="Unassembled WGS sequence"/>
</dbReference>
<dbReference type="EMBL" id="CP001932">
    <property type="protein sequence ID" value="ADD04163.1"/>
    <property type="molecule type" value="Genomic_DNA"/>
</dbReference>
<dbReference type="PATRIC" id="fig|547559.17.peg.628"/>
<reference evidence="3 5" key="2">
    <citation type="journal article" date="2012" name="BMC Genomics">
        <title>A comparative genomics perspective on the genetic content of the alkaliphilic haloarchaeon Natrialba magadii ATCC 43099T.</title>
        <authorList>
            <person name="Siddaramappa S."/>
            <person name="Challacombe J.F."/>
            <person name="Decastro R.E."/>
            <person name="Pfeiffer F."/>
            <person name="Sastre D.E."/>
            <person name="Gimenez M.I."/>
            <person name="Paggi R.A."/>
            <person name="Detter J.C."/>
            <person name="Davenport K.W."/>
            <person name="Goodwin L.A."/>
            <person name="Kyrpides N."/>
            <person name="Tapia R."/>
            <person name="Pitluck S."/>
            <person name="Lucas S."/>
            <person name="Woyke T."/>
            <person name="Maupin-Furlow J.A."/>
        </authorList>
    </citation>
    <scope>NUCLEOTIDE SEQUENCE [LARGE SCALE GENOMIC DNA]</scope>
    <source>
        <strain evidence="3">ATCC 43099</strain>
        <strain evidence="5">ATCC 43099 / DSM 3394 / CCM 3739 / CIP 104546 / IAM 13178 / JCM 8861 / NBRC 102185 / NCIMB 2190 / MS3</strain>
    </source>
</reference>
<evidence type="ECO:0000259" key="2">
    <source>
        <dbReference type="Pfam" id="PF26238"/>
    </source>
</evidence>
<dbReference type="Pfam" id="PF26237">
    <property type="entry name" value="DUF8054_C"/>
    <property type="match status" value="1"/>
</dbReference>
<evidence type="ECO:0000313" key="5">
    <source>
        <dbReference type="Proteomes" id="UP000001879"/>
    </source>
</evidence>